<dbReference type="GO" id="GO:0022857">
    <property type="term" value="F:transmembrane transporter activity"/>
    <property type="evidence" value="ECO:0007669"/>
    <property type="project" value="InterPro"/>
</dbReference>
<feature type="transmembrane region" description="Helical" evidence="5">
    <location>
        <begin position="269"/>
        <end position="290"/>
    </location>
</feature>
<keyword evidence="2 5" id="KW-0812">Transmembrane</keyword>
<feature type="transmembrane region" description="Helical" evidence="5">
    <location>
        <begin position="302"/>
        <end position="331"/>
    </location>
</feature>
<feature type="transmembrane region" description="Helical" evidence="5">
    <location>
        <begin position="61"/>
        <end position="82"/>
    </location>
</feature>
<protein>
    <submittedName>
        <fullName evidence="7">Fucose permease</fullName>
    </submittedName>
</protein>
<comment type="subcellular location">
    <subcellularLocation>
        <location evidence="1">Cell membrane</location>
        <topology evidence="1">Multi-pass membrane protein</topology>
    </subcellularLocation>
</comment>
<dbReference type="PANTHER" id="PTHR23514:SF13">
    <property type="entry name" value="INNER MEMBRANE PROTEIN YBJJ"/>
    <property type="match status" value="1"/>
</dbReference>
<dbReference type="AlphaFoldDB" id="A0A542XX02"/>
<name>A0A542XX02_9MICO</name>
<dbReference type="RefSeq" id="WP_141881793.1">
    <property type="nucleotide sequence ID" value="NZ_VFOM01000006.1"/>
</dbReference>
<evidence type="ECO:0000256" key="1">
    <source>
        <dbReference type="ARBA" id="ARBA00004651"/>
    </source>
</evidence>
<feature type="transmembrane region" description="Helical" evidence="5">
    <location>
        <begin position="381"/>
        <end position="403"/>
    </location>
</feature>
<feature type="transmembrane region" description="Helical" evidence="5">
    <location>
        <begin position="89"/>
        <end position="108"/>
    </location>
</feature>
<evidence type="ECO:0000256" key="4">
    <source>
        <dbReference type="ARBA" id="ARBA00023136"/>
    </source>
</evidence>
<reference evidence="7 8" key="1">
    <citation type="submission" date="2019-06" db="EMBL/GenBank/DDBJ databases">
        <title>Sequencing the genomes of 1000 actinobacteria strains.</title>
        <authorList>
            <person name="Klenk H.-P."/>
        </authorList>
    </citation>
    <scope>NUCLEOTIDE SEQUENCE [LARGE SCALE GENOMIC DNA]</scope>
    <source>
        <strain evidence="7 8">DSM 26477</strain>
    </source>
</reference>
<evidence type="ECO:0000256" key="3">
    <source>
        <dbReference type="ARBA" id="ARBA00022989"/>
    </source>
</evidence>
<dbReference type="InterPro" id="IPR020846">
    <property type="entry name" value="MFS_dom"/>
</dbReference>
<evidence type="ECO:0000259" key="6">
    <source>
        <dbReference type="PROSITE" id="PS50850"/>
    </source>
</evidence>
<evidence type="ECO:0000313" key="7">
    <source>
        <dbReference type="EMBL" id="TQL40364.1"/>
    </source>
</evidence>
<accession>A0A542XX02</accession>
<dbReference type="Pfam" id="PF07690">
    <property type="entry name" value="MFS_1"/>
    <property type="match status" value="1"/>
</dbReference>
<dbReference type="EMBL" id="VFOM01000006">
    <property type="protein sequence ID" value="TQL40364.1"/>
    <property type="molecule type" value="Genomic_DNA"/>
</dbReference>
<dbReference type="InterPro" id="IPR051788">
    <property type="entry name" value="MFS_Transporter"/>
</dbReference>
<feature type="transmembrane region" description="Helical" evidence="5">
    <location>
        <begin position="149"/>
        <end position="171"/>
    </location>
</feature>
<dbReference type="Gene3D" id="1.20.1250.20">
    <property type="entry name" value="MFS general substrate transporter like domains"/>
    <property type="match status" value="2"/>
</dbReference>
<keyword evidence="8" id="KW-1185">Reference proteome</keyword>
<feature type="transmembrane region" description="Helical" evidence="5">
    <location>
        <begin position="231"/>
        <end position="249"/>
    </location>
</feature>
<feature type="transmembrane region" description="Helical" evidence="5">
    <location>
        <begin position="114"/>
        <end position="137"/>
    </location>
</feature>
<dbReference type="GO" id="GO:0005886">
    <property type="term" value="C:plasma membrane"/>
    <property type="evidence" value="ECO:0007669"/>
    <property type="project" value="UniProtKB-SubCell"/>
</dbReference>
<dbReference type="CDD" id="cd17393">
    <property type="entry name" value="MFS_MosC_like"/>
    <property type="match status" value="1"/>
</dbReference>
<dbReference type="PANTHER" id="PTHR23514">
    <property type="entry name" value="BYPASS OF STOP CODON PROTEIN 6"/>
    <property type="match status" value="1"/>
</dbReference>
<dbReference type="PROSITE" id="PS50850">
    <property type="entry name" value="MFS"/>
    <property type="match status" value="1"/>
</dbReference>
<feature type="transmembrane region" description="Helical" evidence="5">
    <location>
        <begin position="351"/>
        <end position="369"/>
    </location>
</feature>
<dbReference type="InterPro" id="IPR011701">
    <property type="entry name" value="MFS"/>
</dbReference>
<keyword evidence="3 5" id="KW-1133">Transmembrane helix</keyword>
<organism evidence="7 8">
    <name type="scientific">Homoserinimonas aerilata</name>
    <dbReference type="NCBI Taxonomy" id="1162970"/>
    <lineage>
        <taxon>Bacteria</taxon>
        <taxon>Bacillati</taxon>
        <taxon>Actinomycetota</taxon>
        <taxon>Actinomycetes</taxon>
        <taxon>Micrococcales</taxon>
        <taxon>Microbacteriaceae</taxon>
        <taxon>Homoserinimonas</taxon>
    </lineage>
</organism>
<gene>
    <name evidence="7" type="ORF">FB562_2697</name>
</gene>
<sequence>MTSPATTPPVYPGGLDRSQVVAWRNAIFIIFGVCGVGLASWMARTPAVKAALGISTGEMGILILSLAVGSIVGLVASSHIIARFGARKIITWCLAIGPLGLILAGFGVSILPNFAIVSAGLLVFGVGMAVCDVAMNLSGAVNERVLGRTIMPVFHAFFSFGTMLGAGIGALAELAGVPIFAQAAVVSAAIIVASMVAVRYLQSENAIEQDTNPDAGHSTWRERLSIWADPRTLTIGLIVLGMALAEGSANDWLALTMVEGHHVDKPSGAVIFGVFVTAMTVGRLAGVSVLDRYGRVPVLRGSAVLAIVGLLMVIYSPVVWIAVVGVVLWGLGSALGFPTGMSAAADDPRTATARVSAVATIGYVAFLVGPPMIGFLGEHFGLLNALLPVLALIIVAGIASGAAREPKKA</sequence>
<comment type="caution">
    <text evidence="7">The sequence shown here is derived from an EMBL/GenBank/DDBJ whole genome shotgun (WGS) entry which is preliminary data.</text>
</comment>
<feature type="transmembrane region" description="Helical" evidence="5">
    <location>
        <begin position="177"/>
        <end position="198"/>
    </location>
</feature>
<evidence type="ECO:0000256" key="2">
    <source>
        <dbReference type="ARBA" id="ARBA00022692"/>
    </source>
</evidence>
<dbReference type="InterPro" id="IPR036259">
    <property type="entry name" value="MFS_trans_sf"/>
</dbReference>
<feature type="transmembrane region" description="Helical" evidence="5">
    <location>
        <begin position="21"/>
        <end position="41"/>
    </location>
</feature>
<evidence type="ECO:0000313" key="8">
    <source>
        <dbReference type="Proteomes" id="UP000317998"/>
    </source>
</evidence>
<keyword evidence="4 5" id="KW-0472">Membrane</keyword>
<dbReference type="OrthoDB" id="9809599at2"/>
<dbReference type="SUPFAM" id="SSF103473">
    <property type="entry name" value="MFS general substrate transporter"/>
    <property type="match status" value="1"/>
</dbReference>
<evidence type="ECO:0000256" key="5">
    <source>
        <dbReference type="SAM" id="Phobius"/>
    </source>
</evidence>
<feature type="domain" description="Major facilitator superfamily (MFS) profile" evidence="6">
    <location>
        <begin position="18"/>
        <end position="408"/>
    </location>
</feature>
<proteinExistence type="predicted"/>
<dbReference type="Proteomes" id="UP000317998">
    <property type="component" value="Unassembled WGS sequence"/>
</dbReference>